<sequence>MIGSVRGELMDLKNEMQQVEYHADLGSHYRDEYLHMQKELMVMGEIQAKCRDKLSELASLRERDEEFKQLHRTYEATVAELRAGYEQKSSQLERTKARLAELEANLTGRDEIMTEQKRLLKTVKEEFEERFEDRHQPPHHSDVVRTASFESPQTGSIPGSPLPDSLRSPAGQYDSDGQGNDPGSAEDKENQGQSDGTFSQDCEDYDAAAEGSPCSAGGLHIPNSRSMLDFARKFNRWRMHSHCLGDTSQCFSAGTSPAEVAACGMVGGRVMKRSRSWPDIRRSTPPKPPQQNGEGIFVKAEPRQQNIRKPLRELGRMEIVERMDRDTQTIEQWPLAYEHLFINLLSETNKVKQNQENSVESKSPYSMLDRYIELSISKKQAMDTRDQVSMYRDQIQLLTLQLQYERHRREVHAERNRRLLGRNRTNLALELQNETLRKQMMQLGQDYSILQTTLNNSRQHFNKREQELHKDCNTWKLKYNKEVEETKQLRQRIESLENRLADEMKQRQEANPSYDPQLDLESEMVIHLSSSVTTAETIQDSRKHELPLTKDPWLAHGMVDYFCQTNSIRIVEILVKVQSPHDRFIFDRIADHIRGSDKSNRVSALSILGLIIPRHPTWLFRVTAHPLWKDLLKLLKVGKKIKFDAYKM</sequence>
<feature type="compositionally biased region" description="Polar residues" evidence="2">
    <location>
        <begin position="191"/>
        <end position="200"/>
    </location>
</feature>
<feature type="coiled-coil region" evidence="1">
    <location>
        <begin position="479"/>
        <end position="506"/>
    </location>
</feature>
<proteinExistence type="predicted"/>
<accession>A0A1B0DI92</accession>
<evidence type="ECO:0000256" key="2">
    <source>
        <dbReference type="SAM" id="MobiDB-lite"/>
    </source>
</evidence>
<feature type="coiled-coil region" evidence="1">
    <location>
        <begin position="397"/>
        <end position="446"/>
    </location>
</feature>
<feature type="region of interest" description="Disordered" evidence="2">
    <location>
        <begin position="274"/>
        <end position="304"/>
    </location>
</feature>
<dbReference type="Pfam" id="PF04388">
    <property type="entry name" value="Hamartin"/>
    <property type="match status" value="2"/>
</dbReference>
<dbReference type="GO" id="GO:0033596">
    <property type="term" value="C:TSC1-TSC2 complex"/>
    <property type="evidence" value="ECO:0007669"/>
    <property type="project" value="TreeGrafter"/>
</dbReference>
<dbReference type="InterPro" id="IPR007483">
    <property type="entry name" value="Hamartin"/>
</dbReference>
<organism evidence="3 4">
    <name type="scientific">Phlebotomus papatasi</name>
    <name type="common">Sandfly</name>
    <dbReference type="NCBI Taxonomy" id="29031"/>
    <lineage>
        <taxon>Eukaryota</taxon>
        <taxon>Metazoa</taxon>
        <taxon>Ecdysozoa</taxon>
        <taxon>Arthropoda</taxon>
        <taxon>Hexapoda</taxon>
        <taxon>Insecta</taxon>
        <taxon>Pterygota</taxon>
        <taxon>Neoptera</taxon>
        <taxon>Endopterygota</taxon>
        <taxon>Diptera</taxon>
        <taxon>Nematocera</taxon>
        <taxon>Psychodoidea</taxon>
        <taxon>Psychodidae</taxon>
        <taxon>Phlebotomus</taxon>
        <taxon>Phlebotomus</taxon>
    </lineage>
</organism>
<protein>
    <submittedName>
        <fullName evidence="3">Uncharacterized protein</fullName>
    </submittedName>
</protein>
<feature type="coiled-coil region" evidence="1">
    <location>
        <begin position="78"/>
        <end position="105"/>
    </location>
</feature>
<evidence type="ECO:0000313" key="3">
    <source>
        <dbReference type="EnsemblMetazoa" id="PPAI007876-PA"/>
    </source>
</evidence>
<evidence type="ECO:0000313" key="4">
    <source>
        <dbReference type="Proteomes" id="UP000092462"/>
    </source>
</evidence>
<dbReference type="PANTHER" id="PTHR15154">
    <property type="entry name" value="HAMARTIN"/>
    <property type="match status" value="1"/>
</dbReference>
<name>A0A1B0DI92_PHLPP</name>
<dbReference type="EnsemblMetazoa" id="PPAI007876-RA">
    <property type="protein sequence ID" value="PPAI007876-PA"/>
    <property type="gene ID" value="PPAI007876"/>
</dbReference>
<dbReference type="PANTHER" id="PTHR15154:SF2">
    <property type="entry name" value="HAMARTIN"/>
    <property type="match status" value="1"/>
</dbReference>
<dbReference type="AlphaFoldDB" id="A0A1B0DI92"/>
<reference evidence="3" key="1">
    <citation type="submission" date="2022-08" db="UniProtKB">
        <authorList>
            <consortium name="EnsemblMetazoa"/>
        </authorList>
    </citation>
    <scope>IDENTIFICATION</scope>
    <source>
        <strain evidence="3">Israel</strain>
    </source>
</reference>
<dbReference type="Proteomes" id="UP000092462">
    <property type="component" value="Unassembled WGS sequence"/>
</dbReference>
<dbReference type="VEuPathDB" id="VectorBase:PPAPM1_008448"/>
<keyword evidence="4" id="KW-1185">Reference proteome</keyword>
<evidence type="ECO:0000256" key="1">
    <source>
        <dbReference type="SAM" id="Coils"/>
    </source>
</evidence>
<dbReference type="VEuPathDB" id="VectorBase:PPAI007876"/>
<keyword evidence="1" id="KW-0175">Coiled coil</keyword>
<dbReference type="EMBL" id="AJVK01062193">
    <property type="status" value="NOT_ANNOTATED_CDS"/>
    <property type="molecule type" value="Genomic_DNA"/>
</dbReference>
<feature type="region of interest" description="Disordered" evidence="2">
    <location>
        <begin position="149"/>
        <end position="201"/>
    </location>
</feature>
<dbReference type="GO" id="GO:0008285">
    <property type="term" value="P:negative regulation of cell population proliferation"/>
    <property type="evidence" value="ECO:0007669"/>
    <property type="project" value="TreeGrafter"/>
</dbReference>
<dbReference type="GO" id="GO:0032007">
    <property type="term" value="P:negative regulation of TOR signaling"/>
    <property type="evidence" value="ECO:0007669"/>
    <property type="project" value="TreeGrafter"/>
</dbReference>
<dbReference type="GO" id="GO:0051726">
    <property type="term" value="P:regulation of cell cycle"/>
    <property type="evidence" value="ECO:0007669"/>
    <property type="project" value="TreeGrafter"/>
</dbReference>